<dbReference type="AlphaFoldDB" id="A0A7K6EIQ7"/>
<dbReference type="PANTHER" id="PTHR45931:SF3">
    <property type="entry name" value="RING ZINC FINGER-CONTAINING PROTEIN"/>
    <property type="match status" value="1"/>
</dbReference>
<feature type="region of interest" description="Disordered" evidence="10">
    <location>
        <begin position="431"/>
        <end position="480"/>
    </location>
</feature>
<evidence type="ECO:0000256" key="9">
    <source>
        <dbReference type="PROSITE-ProRule" id="PRU00175"/>
    </source>
</evidence>
<dbReference type="InterPro" id="IPR051834">
    <property type="entry name" value="RING_finger_E3_ligase"/>
</dbReference>
<evidence type="ECO:0000256" key="7">
    <source>
        <dbReference type="ARBA" id="ARBA00022786"/>
    </source>
</evidence>
<dbReference type="SUPFAM" id="SSF57850">
    <property type="entry name" value="RING/U-box"/>
    <property type="match status" value="1"/>
</dbReference>
<evidence type="ECO:0000256" key="3">
    <source>
        <dbReference type="ARBA" id="ARBA00022553"/>
    </source>
</evidence>
<feature type="compositionally biased region" description="Polar residues" evidence="10">
    <location>
        <begin position="467"/>
        <end position="476"/>
    </location>
</feature>
<keyword evidence="8" id="KW-0862">Zinc</keyword>
<proteinExistence type="predicted"/>
<feature type="non-terminal residue" evidence="12">
    <location>
        <position position="674"/>
    </location>
</feature>
<comment type="catalytic activity">
    <reaction evidence="1">
        <text>S-ubiquitinyl-[E2 ubiquitin-conjugating enzyme]-L-cysteine + [acceptor protein]-L-lysine = [E2 ubiquitin-conjugating enzyme]-L-cysteine + N(6)-ubiquitinyl-[acceptor protein]-L-lysine.</text>
        <dbReference type="EC" id="2.3.2.27"/>
    </reaction>
</comment>
<evidence type="ECO:0000256" key="4">
    <source>
        <dbReference type="ARBA" id="ARBA00022679"/>
    </source>
</evidence>
<dbReference type="CDD" id="cd16465">
    <property type="entry name" value="RING-H2_PJA1_2"/>
    <property type="match status" value="1"/>
</dbReference>
<feature type="compositionally biased region" description="Basic and acidic residues" evidence="10">
    <location>
        <begin position="445"/>
        <end position="454"/>
    </location>
</feature>
<evidence type="ECO:0000256" key="2">
    <source>
        <dbReference type="ARBA" id="ARBA00012483"/>
    </source>
</evidence>
<keyword evidence="3" id="KW-0597">Phosphoprotein</keyword>
<accession>A0A7K6EIQ7</accession>
<dbReference type="GO" id="GO:0061630">
    <property type="term" value="F:ubiquitin protein ligase activity"/>
    <property type="evidence" value="ECO:0007669"/>
    <property type="project" value="UniProtKB-EC"/>
</dbReference>
<sequence>MGQGIGKTAWPKPGGGHQSISGRRYERRHSYVGFRPCLHNQDRDGHQRNEDGKQLELEDGQKENFLCISSPLVEVSADLLDEPLSKDAVAREPVCQSASSQTSEVNTSSFSVFCNSLEGNQILQDIINPFENSEDLAEYMSGGCNDLNGKNRIGFVNIDSYEPDSSDGEEEDAQEKYSWIREAAGLIQGRLDNVLSQCEKELESLNGLQSQLSAFNHSSYRESCEETGPMLSARPNNRVLKSAEDEAIPEISLSDASYETQQIKHVFDVELGTPVPISDVLNISDVETDQENSSELVVRPKIRKQNTAKQLERENNFPSDDEEESDSWRRIGTADIQQCHPECPLRDSKEEMSSGVFFLSRMHSDEKNTEIDLRRNAAAREKSNVLCDSDFWNDFEDCNRRYLMTPRDEESSECSDGEWSTAVPSYFTAMDKEQSSGDESWETVPGREEHDPDVSRSSSGVKEENTDFSFQEGEQTSLEEGEIPWLEYQEEVESSSDEENDPISEFVHLGFFLLDRNNNLEDDSSVSEDLDVEWRLLEEFGDGLGLAQAIPYMEPQFLPFMALEGRLEAVETALAQLESITFDVEQSHPPATKETIDCLPQIIVTGDYNGQEQCCTICCSEYVEGEIITELPCHHLFHQPCVTLWLQTSGTCPVCRHVLASVLPEAADDNVFFI</sequence>
<keyword evidence="12" id="KW-0436">Ligase</keyword>
<evidence type="ECO:0000256" key="6">
    <source>
        <dbReference type="ARBA" id="ARBA00022771"/>
    </source>
</evidence>
<name>A0A7K6EIQ7_9PASS</name>
<dbReference type="GO" id="GO:0006511">
    <property type="term" value="P:ubiquitin-dependent protein catabolic process"/>
    <property type="evidence" value="ECO:0007669"/>
    <property type="project" value="TreeGrafter"/>
</dbReference>
<dbReference type="PROSITE" id="PS50089">
    <property type="entry name" value="ZF_RING_2"/>
    <property type="match status" value="1"/>
</dbReference>
<dbReference type="SMART" id="SM00184">
    <property type="entry name" value="RING"/>
    <property type="match status" value="1"/>
</dbReference>
<feature type="region of interest" description="Disordered" evidence="10">
    <location>
        <begin position="1"/>
        <end position="25"/>
    </location>
</feature>
<dbReference type="FunFam" id="3.30.40.10:FF:000152">
    <property type="entry name" value="E3 ubiquitin-protein ligase Praja-1 isoform X1"/>
    <property type="match status" value="1"/>
</dbReference>
<feature type="non-terminal residue" evidence="12">
    <location>
        <position position="1"/>
    </location>
</feature>
<evidence type="ECO:0000256" key="1">
    <source>
        <dbReference type="ARBA" id="ARBA00000900"/>
    </source>
</evidence>
<evidence type="ECO:0000313" key="12">
    <source>
        <dbReference type="EMBL" id="NWV39034.1"/>
    </source>
</evidence>
<gene>
    <name evidence="12" type="primary">Pja2</name>
    <name evidence="12" type="ORF">GRAPIC_R08538</name>
</gene>
<dbReference type="PANTHER" id="PTHR45931">
    <property type="entry name" value="SI:CH211-59O9.10"/>
    <property type="match status" value="1"/>
</dbReference>
<keyword evidence="13" id="KW-1185">Reference proteome</keyword>
<dbReference type="InterPro" id="IPR001841">
    <property type="entry name" value="Znf_RING"/>
</dbReference>
<dbReference type="Proteomes" id="UP000575029">
    <property type="component" value="Unassembled WGS sequence"/>
</dbReference>
<evidence type="ECO:0000313" key="13">
    <source>
        <dbReference type="Proteomes" id="UP000575029"/>
    </source>
</evidence>
<keyword evidence="5" id="KW-0479">Metal-binding</keyword>
<keyword evidence="7" id="KW-0833">Ubl conjugation pathway</keyword>
<dbReference type="GO" id="GO:0016874">
    <property type="term" value="F:ligase activity"/>
    <property type="evidence" value="ECO:0007669"/>
    <property type="project" value="UniProtKB-KW"/>
</dbReference>
<reference evidence="12 13" key="1">
    <citation type="submission" date="2019-09" db="EMBL/GenBank/DDBJ databases">
        <title>Bird 10,000 Genomes (B10K) Project - Family phase.</title>
        <authorList>
            <person name="Zhang G."/>
        </authorList>
    </citation>
    <scope>NUCLEOTIDE SEQUENCE [LARGE SCALE GENOMIC DNA]</scope>
    <source>
        <strain evidence="12">B10K-DU-029-50</strain>
        <tissue evidence="12">Heart</tissue>
    </source>
</reference>
<keyword evidence="6 9" id="KW-0863">Zinc-finger</keyword>
<dbReference type="InterPro" id="IPR013083">
    <property type="entry name" value="Znf_RING/FYVE/PHD"/>
</dbReference>
<keyword evidence="4" id="KW-0808">Transferase</keyword>
<evidence type="ECO:0000256" key="10">
    <source>
        <dbReference type="SAM" id="MobiDB-lite"/>
    </source>
</evidence>
<protein>
    <recommendedName>
        <fullName evidence="2">RING-type E3 ubiquitin transferase</fullName>
        <ecNumber evidence="2">2.3.2.27</ecNumber>
    </recommendedName>
</protein>
<comment type="caution">
    <text evidence="12">The sequence shown here is derived from an EMBL/GenBank/DDBJ whole genome shotgun (WGS) entry which is preliminary data.</text>
</comment>
<evidence type="ECO:0000259" key="11">
    <source>
        <dbReference type="PROSITE" id="PS50089"/>
    </source>
</evidence>
<feature type="region of interest" description="Disordered" evidence="10">
    <location>
        <begin position="307"/>
        <end position="326"/>
    </location>
</feature>
<dbReference type="GO" id="GO:0008270">
    <property type="term" value="F:zinc ion binding"/>
    <property type="evidence" value="ECO:0007669"/>
    <property type="project" value="UniProtKB-KW"/>
</dbReference>
<feature type="domain" description="RING-type" evidence="11">
    <location>
        <begin position="615"/>
        <end position="656"/>
    </location>
</feature>
<dbReference type="Gene3D" id="3.30.40.10">
    <property type="entry name" value="Zinc/RING finger domain, C3HC4 (zinc finger)"/>
    <property type="match status" value="1"/>
</dbReference>
<dbReference type="GO" id="GO:0005634">
    <property type="term" value="C:nucleus"/>
    <property type="evidence" value="ECO:0007669"/>
    <property type="project" value="TreeGrafter"/>
</dbReference>
<evidence type="ECO:0000256" key="5">
    <source>
        <dbReference type="ARBA" id="ARBA00022723"/>
    </source>
</evidence>
<dbReference type="EMBL" id="VZRM01005476">
    <property type="protein sequence ID" value="NWV39034.1"/>
    <property type="molecule type" value="Genomic_DNA"/>
</dbReference>
<dbReference type="Pfam" id="PF13639">
    <property type="entry name" value="zf-RING_2"/>
    <property type="match status" value="1"/>
</dbReference>
<organism evidence="12 13">
    <name type="scientific">Grantiella picta</name>
    <dbReference type="NCBI Taxonomy" id="266360"/>
    <lineage>
        <taxon>Eukaryota</taxon>
        <taxon>Metazoa</taxon>
        <taxon>Chordata</taxon>
        <taxon>Craniata</taxon>
        <taxon>Vertebrata</taxon>
        <taxon>Euteleostomi</taxon>
        <taxon>Archelosauria</taxon>
        <taxon>Archosauria</taxon>
        <taxon>Dinosauria</taxon>
        <taxon>Saurischia</taxon>
        <taxon>Theropoda</taxon>
        <taxon>Coelurosauria</taxon>
        <taxon>Aves</taxon>
        <taxon>Neognathae</taxon>
        <taxon>Neoaves</taxon>
        <taxon>Telluraves</taxon>
        <taxon>Australaves</taxon>
        <taxon>Passeriformes</taxon>
        <taxon>Meliphagoidea</taxon>
        <taxon>Meliphagidae</taxon>
        <taxon>Grantiella</taxon>
    </lineage>
</organism>
<evidence type="ECO:0000256" key="8">
    <source>
        <dbReference type="ARBA" id="ARBA00022833"/>
    </source>
</evidence>
<dbReference type="EC" id="2.3.2.27" evidence="2"/>